<keyword evidence="3" id="KW-1185">Reference proteome</keyword>
<dbReference type="RefSeq" id="WP_092648282.1">
    <property type="nucleotide sequence ID" value="NZ_LT629792.1"/>
</dbReference>
<proteinExistence type="predicted"/>
<name>A0ABY0V5U8_9ACTO</name>
<evidence type="ECO:0000256" key="1">
    <source>
        <dbReference type="SAM" id="Phobius"/>
    </source>
</evidence>
<protein>
    <recommendedName>
        <fullName evidence="4">TadE-like protein</fullName>
    </recommendedName>
</protein>
<keyword evidence="1" id="KW-0812">Transmembrane</keyword>
<reference evidence="2 3" key="1">
    <citation type="submission" date="2016-10" db="EMBL/GenBank/DDBJ databases">
        <authorList>
            <person name="Varghese N."/>
            <person name="Submissions S."/>
        </authorList>
    </citation>
    <scope>NUCLEOTIDE SEQUENCE [LARGE SCALE GENOMIC DNA]</scope>
    <source>
        <strain evidence="2 3">DSM 9169</strain>
    </source>
</reference>
<organism evidence="2 3">
    <name type="scientific">Schaalia radingae</name>
    <dbReference type="NCBI Taxonomy" id="131110"/>
    <lineage>
        <taxon>Bacteria</taxon>
        <taxon>Bacillati</taxon>
        <taxon>Actinomycetota</taxon>
        <taxon>Actinomycetes</taxon>
        <taxon>Actinomycetales</taxon>
        <taxon>Actinomycetaceae</taxon>
        <taxon>Schaalia</taxon>
    </lineage>
</organism>
<dbReference type="Proteomes" id="UP000198976">
    <property type="component" value="Chromosome I"/>
</dbReference>
<evidence type="ECO:0000313" key="2">
    <source>
        <dbReference type="EMBL" id="SDT87458.1"/>
    </source>
</evidence>
<gene>
    <name evidence="2" type="ORF">SAMN04489714_0433</name>
</gene>
<feature type="transmembrane region" description="Helical" evidence="1">
    <location>
        <begin position="16"/>
        <end position="40"/>
    </location>
</feature>
<evidence type="ECO:0000313" key="3">
    <source>
        <dbReference type="Proteomes" id="UP000198976"/>
    </source>
</evidence>
<keyword evidence="1" id="KW-1133">Transmembrane helix</keyword>
<evidence type="ECO:0008006" key="4">
    <source>
        <dbReference type="Google" id="ProtNLM"/>
    </source>
</evidence>
<accession>A0ABY0V5U8</accession>
<keyword evidence="1" id="KW-0472">Membrane</keyword>
<dbReference type="EMBL" id="LT629792">
    <property type="protein sequence ID" value="SDT87458.1"/>
    <property type="molecule type" value="Genomic_DNA"/>
</dbReference>
<sequence length="142" mass="15433">MTTQERTHWSEEGSEVVAYAMMQTLVVIVFLIILQTAFALHTRNLAISAASEGARRGALVGAVDADAIQRTGDLLDDSLGQGRPRDISTSHHQWQGQDALVVTVRTTMPVFLTWGPPNWLTVHGRSLVEDGEPTAQAEGTEP</sequence>